<dbReference type="STRING" id="1075402.AN216_03720"/>
<dbReference type="Proteomes" id="UP000176101">
    <property type="component" value="Unassembled WGS sequence"/>
</dbReference>
<dbReference type="OrthoDB" id="3454650at2"/>
<sequence length="417" mass="45247">MTERTEFQGELMSPKKRRYRQGVTAVAAVALTVTAAQIAIGDESDGGGGQDEPENAASSWQVEHYSESLDAKLTDVAPVSGTEGWAIGEDSEETALAPVLLHGSGKGWKKSELPAEIEGKDTSLTGIEASGPDNVWLFGERADNAESAPFVYRYDGERWRKVPRPAGSAGVVSVAVVGSDDVWALHGDSAASHWDGEGWTKTKLPADANTLGNAGADQVWAVGSQDDQKGETLSQPAAMRWDGESWKLIDTPEYRFPKPRPPEEDAYLETVVPVSENEVWALGEHTFNHGETTPEPDAENILLRWNGDKWQRMPEEATSRVGVDGIAASDGNGGLLLDDNDSWHLTKDGEVREIGEHKPVPGRTGEVREVDEKQKFWPEMMVKVPGEDKVWSAGVIELGTQGDANFRRGAVLSYATK</sequence>
<dbReference type="SUPFAM" id="SSF50965">
    <property type="entry name" value="Galactose oxidase, central domain"/>
    <property type="match status" value="1"/>
</dbReference>
<reference evidence="2 3" key="1">
    <citation type="journal article" date="2016" name="Front. Microbiol.">
        <title>Comparative Genomics Analysis of Streptomyces Species Reveals Their Adaptation to the Marine Environment and Their Diversity at the Genomic Level.</title>
        <authorList>
            <person name="Tian X."/>
            <person name="Zhang Z."/>
            <person name="Yang T."/>
            <person name="Chen M."/>
            <person name="Li J."/>
            <person name="Chen F."/>
            <person name="Yang J."/>
            <person name="Li W."/>
            <person name="Zhang B."/>
            <person name="Zhang Z."/>
            <person name="Wu J."/>
            <person name="Zhang C."/>
            <person name="Long L."/>
            <person name="Xiao J."/>
        </authorList>
    </citation>
    <scope>NUCLEOTIDE SEQUENCE [LARGE SCALE GENOMIC DNA]</scope>
    <source>
        <strain evidence="2 3">SCSIO 02100</strain>
    </source>
</reference>
<organism evidence="2 3">
    <name type="scientific">Streptomyces oceani</name>
    <dbReference type="NCBI Taxonomy" id="1075402"/>
    <lineage>
        <taxon>Bacteria</taxon>
        <taxon>Bacillati</taxon>
        <taxon>Actinomycetota</taxon>
        <taxon>Actinomycetes</taxon>
        <taxon>Kitasatosporales</taxon>
        <taxon>Streptomycetaceae</taxon>
        <taxon>Streptomyces</taxon>
    </lineage>
</organism>
<feature type="region of interest" description="Disordered" evidence="1">
    <location>
        <begin position="41"/>
        <end position="61"/>
    </location>
</feature>
<dbReference type="InterPro" id="IPR011043">
    <property type="entry name" value="Gal_Oxase/kelch_b-propeller"/>
</dbReference>
<comment type="caution">
    <text evidence="2">The sequence shown here is derived from an EMBL/GenBank/DDBJ whole genome shotgun (WGS) entry which is preliminary data.</text>
</comment>
<evidence type="ECO:0008006" key="4">
    <source>
        <dbReference type="Google" id="ProtNLM"/>
    </source>
</evidence>
<dbReference type="EMBL" id="LJGU01000103">
    <property type="protein sequence ID" value="OEV05240.1"/>
    <property type="molecule type" value="Genomic_DNA"/>
</dbReference>
<gene>
    <name evidence="2" type="ORF">AN216_03720</name>
</gene>
<evidence type="ECO:0000313" key="3">
    <source>
        <dbReference type="Proteomes" id="UP000176101"/>
    </source>
</evidence>
<name>A0A1E7KMV5_9ACTN</name>
<keyword evidence="3" id="KW-1185">Reference proteome</keyword>
<dbReference type="RefSeq" id="WP_070195142.1">
    <property type="nucleotide sequence ID" value="NZ_LJGU01000103.1"/>
</dbReference>
<evidence type="ECO:0000313" key="2">
    <source>
        <dbReference type="EMBL" id="OEV05240.1"/>
    </source>
</evidence>
<evidence type="ECO:0000256" key="1">
    <source>
        <dbReference type="SAM" id="MobiDB-lite"/>
    </source>
</evidence>
<accession>A0A1E7KMV5</accession>
<dbReference type="AlphaFoldDB" id="A0A1E7KMV5"/>
<protein>
    <recommendedName>
        <fullName evidence="4">Galactose oxidase</fullName>
    </recommendedName>
</protein>
<proteinExistence type="predicted"/>